<dbReference type="GeneID" id="104952285"/>
<protein>
    <submittedName>
        <fullName evidence="3">E3 ubiquitin-protein ligase ARIH2-like</fullName>
    </submittedName>
</protein>
<name>A0A6I9NI97_9TELE</name>
<dbReference type="KEGG" id="ncc:104952285"/>
<reference evidence="3" key="1">
    <citation type="submission" date="2025-08" db="UniProtKB">
        <authorList>
            <consortium name="RefSeq"/>
        </authorList>
    </citation>
    <scope>IDENTIFICATION</scope>
    <source>
        <tissue evidence="3">Muscle</tissue>
    </source>
</reference>
<sequence>MSVDMNSQASDSNEEDFGENFEDEGDDDDDGGDDDDQADIEDYYIGVSNDVEQQGADSFDPEEYLFTCLTYKESQRVLLEEVNTVAAALKVVPAVAKLVLVHLHWHLTQILDRYKSNSSLLMSDALVQPSSTSRTLTGPS</sequence>
<dbReference type="RefSeq" id="XP_010777384.1">
    <property type="nucleotide sequence ID" value="XM_010779082.1"/>
</dbReference>
<gene>
    <name evidence="3" type="primary">LOC104952285</name>
</gene>
<dbReference type="Pfam" id="PF26000">
    <property type="entry name" value="UBA_ARIH2_N"/>
    <property type="match status" value="1"/>
</dbReference>
<keyword evidence="2" id="KW-1185">Reference proteome</keyword>
<feature type="compositionally biased region" description="Polar residues" evidence="1">
    <location>
        <begin position="1"/>
        <end position="11"/>
    </location>
</feature>
<evidence type="ECO:0000313" key="3">
    <source>
        <dbReference type="RefSeq" id="XP_010777384.1"/>
    </source>
</evidence>
<feature type="compositionally biased region" description="Acidic residues" evidence="1">
    <location>
        <begin position="12"/>
        <end position="42"/>
    </location>
</feature>
<proteinExistence type="predicted"/>
<evidence type="ECO:0000256" key="1">
    <source>
        <dbReference type="SAM" id="MobiDB-lite"/>
    </source>
</evidence>
<accession>A0A6I9NI97</accession>
<evidence type="ECO:0000313" key="2">
    <source>
        <dbReference type="Proteomes" id="UP000504611"/>
    </source>
</evidence>
<organism evidence="2 3">
    <name type="scientific">Notothenia coriiceps</name>
    <name type="common">black rockcod</name>
    <dbReference type="NCBI Taxonomy" id="8208"/>
    <lineage>
        <taxon>Eukaryota</taxon>
        <taxon>Metazoa</taxon>
        <taxon>Chordata</taxon>
        <taxon>Craniata</taxon>
        <taxon>Vertebrata</taxon>
        <taxon>Euteleostomi</taxon>
        <taxon>Actinopterygii</taxon>
        <taxon>Neopterygii</taxon>
        <taxon>Teleostei</taxon>
        <taxon>Neoteleostei</taxon>
        <taxon>Acanthomorphata</taxon>
        <taxon>Eupercaria</taxon>
        <taxon>Perciformes</taxon>
        <taxon>Notothenioidei</taxon>
        <taxon>Nototheniidae</taxon>
        <taxon>Notothenia</taxon>
    </lineage>
</organism>
<dbReference type="AlphaFoldDB" id="A0A6I9NI97"/>
<dbReference type="Proteomes" id="UP000504611">
    <property type="component" value="Unplaced"/>
</dbReference>
<dbReference type="OrthoDB" id="9908014at2759"/>
<feature type="region of interest" description="Disordered" evidence="1">
    <location>
        <begin position="1"/>
        <end position="56"/>
    </location>
</feature>